<dbReference type="Proteomes" id="UP000252182">
    <property type="component" value="Chromosome"/>
</dbReference>
<sequence>MSGRMGHRSSRIAYFFGTILKKTFMQPFKSRLMKPHLSLTLMAAFALTACAHRGSTAEALSTVKPPEQWQATAASPANGIQSTIHLDGLSPWWERFNDGELNRLVKVALERNNSLIAAGFKLKQAQLQAGLASNNQMPSLSGSGSSSASRSLGASHVSSHSNSAGVSVSYELDLWGKLARATDQKTWEAQATEQDLRSTQYSIAASVSRLYWQLGYLNERIALGEASIAYAQRTLNLILVQFRAGAVSQLEVVSAEKSLSSQQSAQADLMDQREQARNAMAILFDASPTQRIAPEPQYLPRTAMPELAIGLPAELLARRPDLSAAELRLRSTMAAVDVARANFYPSFTLTGSVNGSNSNLSQIVSDPVGALALNLALPFLNWNENQLSLKVSKAAYGQAVAEFRQTMYAALSDVENALSARTLYDRKTIQLQQQQALAKKAEHLYEVRYRAGAASLKEWLDAQEDDRQAQINALTNRYNAYNNQATLYLALGGAA</sequence>
<dbReference type="PANTHER" id="PTHR30203:SF32">
    <property type="entry name" value="CATION EFFLUX SYSTEM PROTEIN CUSC"/>
    <property type="match status" value="1"/>
</dbReference>
<dbReference type="KEGG" id="hyf:DTO96_100956"/>
<name>A0A345DA42_9BURK</name>
<keyword evidence="2" id="KW-0564">Palmitate</keyword>
<dbReference type="PANTHER" id="PTHR30203">
    <property type="entry name" value="OUTER MEMBRANE CATION EFFLUX PROTEIN"/>
    <property type="match status" value="1"/>
</dbReference>
<evidence type="ECO:0000256" key="1">
    <source>
        <dbReference type="ARBA" id="ARBA00007613"/>
    </source>
</evidence>
<organism evidence="3 4">
    <name type="scientific">Ephemeroptericola cinctiostellae</name>
    <dbReference type="NCBI Taxonomy" id="2268024"/>
    <lineage>
        <taxon>Bacteria</taxon>
        <taxon>Pseudomonadati</taxon>
        <taxon>Pseudomonadota</taxon>
        <taxon>Betaproteobacteria</taxon>
        <taxon>Burkholderiales</taxon>
        <taxon>Burkholderiaceae</taxon>
        <taxon>Ephemeroptericola</taxon>
    </lineage>
</organism>
<comment type="subcellular location">
    <subcellularLocation>
        <location evidence="2">Cell membrane</location>
        <topology evidence="2">Lipid-anchor</topology>
    </subcellularLocation>
</comment>
<gene>
    <name evidence="3" type="primary">tdeA</name>
    <name evidence="3" type="ORF">DTO96_100956</name>
</gene>
<dbReference type="EMBL" id="CP031124">
    <property type="protein sequence ID" value="AXF85230.1"/>
    <property type="molecule type" value="Genomic_DNA"/>
</dbReference>
<keyword evidence="2" id="KW-0449">Lipoprotein</keyword>
<evidence type="ECO:0000313" key="4">
    <source>
        <dbReference type="Proteomes" id="UP000252182"/>
    </source>
</evidence>
<reference evidence="4" key="1">
    <citation type="submission" date="2018-07" db="EMBL/GenBank/DDBJ databases">
        <authorList>
            <person name="Kim H."/>
        </authorList>
    </citation>
    <scope>NUCLEOTIDE SEQUENCE [LARGE SCALE GENOMIC DNA]</scope>
    <source>
        <strain evidence="4">F02</strain>
    </source>
</reference>
<dbReference type="NCBIfam" id="TIGR01845">
    <property type="entry name" value="outer_NodT"/>
    <property type="match status" value="1"/>
</dbReference>
<protein>
    <submittedName>
        <fullName evidence="3">Toxin and drug export protein A</fullName>
    </submittedName>
</protein>
<accession>A0A345DA42</accession>
<dbReference type="Pfam" id="PF02321">
    <property type="entry name" value="OEP"/>
    <property type="match status" value="2"/>
</dbReference>
<dbReference type="Gene3D" id="2.20.200.10">
    <property type="entry name" value="Outer membrane efflux proteins (OEP)"/>
    <property type="match status" value="1"/>
</dbReference>
<keyword evidence="2" id="KW-0812">Transmembrane</keyword>
<evidence type="ECO:0000313" key="3">
    <source>
        <dbReference type="EMBL" id="AXF85230.1"/>
    </source>
</evidence>
<dbReference type="InterPro" id="IPR010131">
    <property type="entry name" value="MdtP/NodT-like"/>
</dbReference>
<keyword evidence="4" id="KW-1185">Reference proteome</keyword>
<dbReference type="GO" id="GO:0005886">
    <property type="term" value="C:plasma membrane"/>
    <property type="evidence" value="ECO:0007669"/>
    <property type="project" value="UniProtKB-SubCell"/>
</dbReference>
<dbReference type="GO" id="GO:0015562">
    <property type="term" value="F:efflux transmembrane transporter activity"/>
    <property type="evidence" value="ECO:0007669"/>
    <property type="project" value="InterPro"/>
</dbReference>
<dbReference type="InterPro" id="IPR003423">
    <property type="entry name" value="OMP_efflux"/>
</dbReference>
<evidence type="ECO:0000256" key="2">
    <source>
        <dbReference type="RuleBase" id="RU362097"/>
    </source>
</evidence>
<keyword evidence="2" id="KW-0472">Membrane</keyword>
<dbReference type="Gene3D" id="1.20.1600.10">
    <property type="entry name" value="Outer membrane efflux proteins (OEP)"/>
    <property type="match status" value="1"/>
</dbReference>
<dbReference type="SUPFAM" id="SSF56954">
    <property type="entry name" value="Outer membrane efflux proteins (OEP)"/>
    <property type="match status" value="1"/>
</dbReference>
<keyword evidence="2" id="KW-1134">Transmembrane beta strand</keyword>
<comment type="similarity">
    <text evidence="1 2">Belongs to the outer membrane factor (OMF) (TC 1.B.17) family.</text>
</comment>
<dbReference type="AlphaFoldDB" id="A0A345DA42"/>
<proteinExistence type="inferred from homology"/>